<keyword evidence="3" id="KW-0328">Glycosyltransferase</keyword>
<accession>A0ABQ1IV27</accession>
<evidence type="ECO:0000256" key="1">
    <source>
        <dbReference type="ARBA" id="ARBA00004236"/>
    </source>
</evidence>
<dbReference type="InterPro" id="IPR029044">
    <property type="entry name" value="Nucleotide-diphossugar_trans"/>
</dbReference>
<dbReference type="CDD" id="cd02522">
    <property type="entry name" value="GT_2_like_a"/>
    <property type="match status" value="1"/>
</dbReference>
<evidence type="ECO:0000256" key="5">
    <source>
        <dbReference type="ARBA" id="ARBA00023136"/>
    </source>
</evidence>
<evidence type="ECO:0000313" key="8">
    <source>
        <dbReference type="Proteomes" id="UP000646152"/>
    </source>
</evidence>
<evidence type="ECO:0000259" key="6">
    <source>
        <dbReference type="Pfam" id="PF00535"/>
    </source>
</evidence>
<evidence type="ECO:0000256" key="2">
    <source>
        <dbReference type="ARBA" id="ARBA00022475"/>
    </source>
</evidence>
<dbReference type="NCBIfam" id="TIGR04283">
    <property type="entry name" value="glyco_like_mftF"/>
    <property type="match status" value="1"/>
</dbReference>
<keyword evidence="5" id="KW-0472">Membrane</keyword>
<comment type="subcellular location">
    <subcellularLocation>
        <location evidence="1">Cell membrane</location>
    </subcellularLocation>
</comment>
<dbReference type="PANTHER" id="PTHR43646">
    <property type="entry name" value="GLYCOSYLTRANSFERASE"/>
    <property type="match status" value="1"/>
</dbReference>
<organism evidence="7 8">
    <name type="scientific">Oceanisphaera marina</name>
    <dbReference type="NCBI Taxonomy" id="2017550"/>
    <lineage>
        <taxon>Bacteria</taxon>
        <taxon>Pseudomonadati</taxon>
        <taxon>Pseudomonadota</taxon>
        <taxon>Gammaproteobacteria</taxon>
        <taxon>Aeromonadales</taxon>
        <taxon>Aeromonadaceae</taxon>
        <taxon>Oceanisphaera</taxon>
    </lineage>
</organism>
<dbReference type="Gene3D" id="3.90.550.10">
    <property type="entry name" value="Spore Coat Polysaccharide Biosynthesis Protein SpsA, Chain A"/>
    <property type="match status" value="1"/>
</dbReference>
<dbReference type="PANTHER" id="PTHR43646:SF2">
    <property type="entry name" value="GLYCOSYLTRANSFERASE 2-LIKE DOMAIN-CONTAINING PROTEIN"/>
    <property type="match status" value="1"/>
</dbReference>
<evidence type="ECO:0000256" key="3">
    <source>
        <dbReference type="ARBA" id="ARBA00022676"/>
    </source>
</evidence>
<dbReference type="SUPFAM" id="SSF53448">
    <property type="entry name" value="Nucleotide-diphospho-sugar transferases"/>
    <property type="match status" value="1"/>
</dbReference>
<dbReference type="Pfam" id="PF00535">
    <property type="entry name" value="Glycos_transf_2"/>
    <property type="match status" value="1"/>
</dbReference>
<proteinExistence type="predicted"/>
<evidence type="ECO:0000256" key="4">
    <source>
        <dbReference type="ARBA" id="ARBA00022679"/>
    </source>
</evidence>
<keyword evidence="8" id="KW-1185">Reference proteome</keyword>
<name>A0ABQ1IV27_9GAMM</name>
<protein>
    <submittedName>
        <fullName evidence="7">Glycosyl transferase</fullName>
    </submittedName>
</protein>
<evidence type="ECO:0000313" key="7">
    <source>
        <dbReference type="EMBL" id="GGB51269.1"/>
    </source>
</evidence>
<reference evidence="8" key="1">
    <citation type="journal article" date="2019" name="Int. J. Syst. Evol. Microbiol.">
        <title>The Global Catalogue of Microorganisms (GCM) 10K type strain sequencing project: providing services to taxonomists for standard genome sequencing and annotation.</title>
        <authorList>
            <consortium name="The Broad Institute Genomics Platform"/>
            <consortium name="The Broad Institute Genome Sequencing Center for Infectious Disease"/>
            <person name="Wu L."/>
            <person name="Ma J."/>
        </authorList>
    </citation>
    <scope>NUCLEOTIDE SEQUENCE [LARGE SCALE GENOMIC DNA]</scope>
    <source>
        <strain evidence="8">CGMCC 1.15923</strain>
    </source>
</reference>
<sequence length="221" mass="24568">MTLSIIIPILNEARALPATLSALQHSTSDAELIVVDGGSIDDSVAIAGQYGATVLNTAAGRARQMNLGAKQASGDYLLFLHADTRLPANVEPVIRSALARHDWGRFDVIISGQHPMLKVIGFMMNWRSRLSGIATGDQALFIRRETFSAVGGFPEQDLMEDIALSQRLKHLGSPACLKQKVVTSGRRWEQNGVWRTIWLMWRLRFAYWRGACPSQLARRYH</sequence>
<gene>
    <name evidence="7" type="ORF">GCM10011502_25480</name>
</gene>
<dbReference type="InterPro" id="IPR026461">
    <property type="entry name" value="Trfase_2_rSAM/seldom_assoc"/>
</dbReference>
<dbReference type="EMBL" id="BMKE01000024">
    <property type="protein sequence ID" value="GGB51269.1"/>
    <property type="molecule type" value="Genomic_DNA"/>
</dbReference>
<dbReference type="Proteomes" id="UP000646152">
    <property type="component" value="Unassembled WGS sequence"/>
</dbReference>
<keyword evidence="2" id="KW-1003">Cell membrane</keyword>
<keyword evidence="4 7" id="KW-0808">Transferase</keyword>
<dbReference type="InterPro" id="IPR001173">
    <property type="entry name" value="Glyco_trans_2-like"/>
</dbReference>
<dbReference type="GO" id="GO:0016740">
    <property type="term" value="F:transferase activity"/>
    <property type="evidence" value="ECO:0007669"/>
    <property type="project" value="UniProtKB-KW"/>
</dbReference>
<comment type="caution">
    <text evidence="7">The sequence shown here is derived from an EMBL/GenBank/DDBJ whole genome shotgun (WGS) entry which is preliminary data.</text>
</comment>
<feature type="domain" description="Glycosyltransferase 2-like" evidence="6">
    <location>
        <begin position="4"/>
        <end position="121"/>
    </location>
</feature>
<dbReference type="RefSeq" id="WP_188630517.1">
    <property type="nucleotide sequence ID" value="NZ_BMKE01000024.1"/>
</dbReference>